<evidence type="ECO:0000259" key="6">
    <source>
        <dbReference type="PROSITE" id="PS50909"/>
    </source>
</evidence>
<dbReference type="SUPFAM" id="SSF48464">
    <property type="entry name" value="ENTH/VHS domain"/>
    <property type="match status" value="1"/>
</dbReference>
<dbReference type="AlphaFoldDB" id="A0A4S2KVS6"/>
<keyword evidence="8" id="KW-1185">Reference proteome</keyword>
<evidence type="ECO:0000259" key="5">
    <source>
        <dbReference type="PROSITE" id="PS50179"/>
    </source>
</evidence>
<evidence type="ECO:0000256" key="4">
    <source>
        <dbReference type="SAM" id="MobiDB-lite"/>
    </source>
</evidence>
<feature type="domain" description="VHS" evidence="5">
    <location>
        <begin position="51"/>
        <end position="241"/>
    </location>
</feature>
<protein>
    <submittedName>
        <fullName evidence="7">TOM1-like protein 2</fullName>
    </submittedName>
</protein>
<proteinExistence type="inferred from homology"/>
<dbReference type="GO" id="GO:0015031">
    <property type="term" value="P:protein transport"/>
    <property type="evidence" value="ECO:0007669"/>
    <property type="project" value="UniProtKB-KW"/>
</dbReference>
<dbReference type="Pfam" id="PF00790">
    <property type="entry name" value="VHS"/>
    <property type="match status" value="2"/>
</dbReference>
<sequence>MSLFGVGNPFSTQVGQKIAPSVHHQIALNSGICTTLAASLQGFSCLLSESATDGSLPSENWTLNMEICDIINETEDGPKDAIKAIKRRLNQAAGKNYTIVMYTLTFFALQIISSNNLTRQPHVSLLRLNIISKCFDQVPAFQSFDLYKFRQFTPLVSIELAVVLETCVKNCGKRFHALACSREFVQDLVKLIGPKNEPPTAVQEKVLSLIQTWADTFRHQPHTQGVVQVYQELKIKGIQFPMTDLDAMAPIITPERSVPETEQIPASLATSEQPASLGTQNLPSQTSQSIGQLTQLSEQQLAKLQSELDVVQGNMRVLSEMLAYFTSPDQSSKQQPDSADLELLNELHSTCKAMQERVVDLIGKLAHDEMTAELLRINDELNNLFLRYTRYTKNKMQVPASAILAQTIAHPPNAELTPTLTKREAESLIDLSDDVDNLTKRMSELDAAEAVAPHDKTTRQKEKKEGDSDEFDMFAQSRNATYETTKNSGSKYEDNLEQVKGGSLSTAILNRNNPKLPQQTTTSASPNMESEFNEMAAWLDRTPGGPGGPGGQGDQESLTSSEFERFLAERAAAAEALPTLPTATTTATSTSSTTGNQNIQRQINKDQDKSLFAL</sequence>
<reference evidence="7 8" key="1">
    <citation type="journal article" date="2019" name="Philos. Trans. R. Soc. Lond., B, Biol. Sci.">
        <title>Ant behaviour and brain gene expression of defending hosts depend on the ecological success of the intruding social parasite.</title>
        <authorList>
            <person name="Kaur R."/>
            <person name="Stoldt M."/>
            <person name="Jongepier E."/>
            <person name="Feldmeyer B."/>
            <person name="Menzel F."/>
            <person name="Bornberg-Bauer E."/>
            <person name="Foitzik S."/>
        </authorList>
    </citation>
    <scope>NUCLEOTIDE SEQUENCE [LARGE SCALE GENOMIC DNA]</scope>
    <source>
        <tissue evidence="7">Whole body</tissue>
    </source>
</reference>
<feature type="region of interest" description="Disordered" evidence="4">
    <location>
        <begin position="258"/>
        <end position="291"/>
    </location>
</feature>
<dbReference type="GO" id="GO:0035091">
    <property type="term" value="F:phosphatidylinositol binding"/>
    <property type="evidence" value="ECO:0007669"/>
    <property type="project" value="InterPro"/>
</dbReference>
<dbReference type="Gene3D" id="1.20.58.160">
    <property type="match status" value="1"/>
</dbReference>
<feature type="compositionally biased region" description="Low complexity" evidence="4">
    <location>
        <begin position="569"/>
        <end position="594"/>
    </location>
</feature>
<dbReference type="CDD" id="cd14233">
    <property type="entry name" value="GAT_TOM1_like"/>
    <property type="match status" value="1"/>
</dbReference>
<dbReference type="EMBL" id="QBLH01001341">
    <property type="protein sequence ID" value="TGZ52279.1"/>
    <property type="molecule type" value="Genomic_DNA"/>
</dbReference>
<dbReference type="Pfam" id="PF03127">
    <property type="entry name" value="GAT"/>
    <property type="match status" value="1"/>
</dbReference>
<evidence type="ECO:0000313" key="7">
    <source>
        <dbReference type="EMBL" id="TGZ52279.1"/>
    </source>
</evidence>
<feature type="compositionally biased region" description="Basic and acidic residues" evidence="4">
    <location>
        <begin position="452"/>
        <end position="466"/>
    </location>
</feature>
<feature type="compositionally biased region" description="Basic and acidic residues" evidence="4">
    <location>
        <begin position="603"/>
        <end position="614"/>
    </location>
</feature>
<dbReference type="GO" id="GO:0043130">
    <property type="term" value="F:ubiquitin binding"/>
    <property type="evidence" value="ECO:0007669"/>
    <property type="project" value="InterPro"/>
</dbReference>
<dbReference type="PROSITE" id="PS50179">
    <property type="entry name" value="VHS"/>
    <property type="match status" value="1"/>
</dbReference>
<dbReference type="PANTHER" id="PTHR13856:SF137">
    <property type="entry name" value="GH05942P"/>
    <property type="match status" value="1"/>
</dbReference>
<organism evidence="7 8">
    <name type="scientific">Temnothorax longispinosus</name>
    <dbReference type="NCBI Taxonomy" id="300112"/>
    <lineage>
        <taxon>Eukaryota</taxon>
        <taxon>Metazoa</taxon>
        <taxon>Ecdysozoa</taxon>
        <taxon>Arthropoda</taxon>
        <taxon>Hexapoda</taxon>
        <taxon>Insecta</taxon>
        <taxon>Pterygota</taxon>
        <taxon>Neoptera</taxon>
        <taxon>Endopterygota</taxon>
        <taxon>Hymenoptera</taxon>
        <taxon>Apocrita</taxon>
        <taxon>Aculeata</taxon>
        <taxon>Formicoidea</taxon>
        <taxon>Formicidae</taxon>
        <taxon>Myrmicinae</taxon>
        <taxon>Temnothorax</taxon>
    </lineage>
</organism>
<feature type="compositionally biased region" description="Polar residues" evidence="4">
    <location>
        <begin position="268"/>
        <end position="291"/>
    </location>
</feature>
<dbReference type="GO" id="GO:0005768">
    <property type="term" value="C:endosome"/>
    <property type="evidence" value="ECO:0007669"/>
    <property type="project" value="TreeGrafter"/>
</dbReference>
<dbReference type="InterPro" id="IPR002014">
    <property type="entry name" value="VHS_dom"/>
</dbReference>
<evidence type="ECO:0000256" key="2">
    <source>
        <dbReference type="ARBA" id="ARBA00022448"/>
    </source>
</evidence>
<comment type="caution">
    <text evidence="7">The sequence shown here is derived from an EMBL/GenBank/DDBJ whole genome shotgun (WGS) entry which is preliminary data.</text>
</comment>
<keyword evidence="3" id="KW-0653">Protein transport</keyword>
<dbReference type="PANTHER" id="PTHR13856">
    <property type="entry name" value="VHS DOMAIN CONTAINING PROTEIN FAMILY"/>
    <property type="match status" value="1"/>
</dbReference>
<dbReference type="PROSITE" id="PS50909">
    <property type="entry name" value="GAT"/>
    <property type="match status" value="1"/>
</dbReference>
<evidence type="ECO:0000313" key="8">
    <source>
        <dbReference type="Proteomes" id="UP000310200"/>
    </source>
</evidence>
<dbReference type="PIRSF" id="PIRSF036948">
    <property type="entry name" value="TOM1"/>
    <property type="match status" value="1"/>
</dbReference>
<dbReference type="InterPro" id="IPR038425">
    <property type="entry name" value="GAT_sf"/>
</dbReference>
<feature type="region of interest" description="Disordered" evidence="4">
    <location>
        <begin position="507"/>
        <end position="526"/>
    </location>
</feature>
<dbReference type="GO" id="GO:0016020">
    <property type="term" value="C:membrane"/>
    <property type="evidence" value="ECO:0007669"/>
    <property type="project" value="TreeGrafter"/>
</dbReference>
<feature type="domain" description="GAT" evidence="6">
    <location>
        <begin position="299"/>
        <end position="393"/>
    </location>
</feature>
<dbReference type="InterPro" id="IPR004152">
    <property type="entry name" value="GAT_dom"/>
</dbReference>
<comment type="similarity">
    <text evidence="1">Belongs to the TOM1 family.</text>
</comment>
<dbReference type="SMART" id="SM00288">
    <property type="entry name" value="VHS"/>
    <property type="match status" value="1"/>
</dbReference>
<feature type="compositionally biased region" description="Gly residues" evidence="4">
    <location>
        <begin position="544"/>
        <end position="553"/>
    </location>
</feature>
<feature type="region of interest" description="Disordered" evidence="4">
    <location>
        <begin position="449"/>
        <end position="470"/>
    </location>
</feature>
<dbReference type="InterPro" id="IPR014645">
    <property type="entry name" value="TOM1"/>
</dbReference>
<keyword evidence="2" id="KW-0813">Transport</keyword>
<dbReference type="GO" id="GO:0030276">
    <property type="term" value="F:clathrin binding"/>
    <property type="evidence" value="ECO:0007669"/>
    <property type="project" value="TreeGrafter"/>
</dbReference>
<evidence type="ECO:0000256" key="1">
    <source>
        <dbReference type="ARBA" id="ARBA00007708"/>
    </source>
</evidence>
<dbReference type="CDD" id="cd03565">
    <property type="entry name" value="VHS_Tom1_like"/>
    <property type="match status" value="1"/>
</dbReference>
<accession>A0A4S2KVS6</accession>
<feature type="region of interest" description="Disordered" evidence="4">
    <location>
        <begin position="538"/>
        <end position="614"/>
    </location>
</feature>
<dbReference type="GO" id="GO:0007165">
    <property type="term" value="P:signal transduction"/>
    <property type="evidence" value="ECO:0007669"/>
    <property type="project" value="TreeGrafter"/>
</dbReference>
<dbReference type="STRING" id="300112.A0A4S2KVS6"/>
<dbReference type="InterPro" id="IPR008942">
    <property type="entry name" value="ENTH_VHS"/>
</dbReference>
<dbReference type="Proteomes" id="UP000310200">
    <property type="component" value="Unassembled WGS sequence"/>
</dbReference>
<dbReference type="Gene3D" id="1.25.40.90">
    <property type="match status" value="1"/>
</dbReference>
<gene>
    <name evidence="7" type="ORF">DBV15_09551</name>
</gene>
<dbReference type="SUPFAM" id="SSF89009">
    <property type="entry name" value="GAT-like domain"/>
    <property type="match status" value="1"/>
</dbReference>
<evidence type="ECO:0000256" key="3">
    <source>
        <dbReference type="ARBA" id="ARBA00022927"/>
    </source>
</evidence>
<name>A0A4S2KVS6_9HYME</name>